<organism evidence="3">
    <name type="scientific">Grosmannia clavigera (strain kw1407 / UAMH 11150)</name>
    <name type="common">Blue stain fungus</name>
    <name type="synonym">Graphiocladiella clavigera</name>
    <dbReference type="NCBI Taxonomy" id="655863"/>
    <lineage>
        <taxon>Eukaryota</taxon>
        <taxon>Fungi</taxon>
        <taxon>Dikarya</taxon>
        <taxon>Ascomycota</taxon>
        <taxon>Pezizomycotina</taxon>
        <taxon>Sordariomycetes</taxon>
        <taxon>Sordariomycetidae</taxon>
        <taxon>Ophiostomatales</taxon>
        <taxon>Ophiostomataceae</taxon>
        <taxon>Leptographium</taxon>
    </lineage>
</organism>
<feature type="compositionally biased region" description="Polar residues" evidence="1">
    <location>
        <begin position="40"/>
        <end position="62"/>
    </location>
</feature>
<sequence>MDAIKGLIANVPDWVKRLDELKGQIDQRQLELARVELELSPTSSPSRTKSIRNKGSTESLKPNNEAAAWGEDKGPIAGPHVDVDTGADADVKPRSPLAPHFKVPGDLTAVSALQHQTNQVMKVAQAKARATLRKRDRRSDSIASAEKGPSKYRTRSMIIVYYDSYVQSFFEELVKFVSASRNMMRKAKMAAKVAQIKRLADLEVPDVDDDKNAAAAQAAATGNGQDYIIKAAAPSAADESLLKLNYVSTRHMRGPGAATGGRPMFSRAGRSSLAGGPQAPDVYDELDKGLEFVQSTCEHAAHQFLRDGDCFDEIEKVKNRLATTKELADREMERIKKEDPDALKQSVEPPKSRSFRPQHMRKGLSVAKDALPSAATGAADATVAIEVDEGIEDMDEDSPKPAYKPSTPR</sequence>
<dbReference type="eggNOG" id="ENOG502S4MP">
    <property type="taxonomic scope" value="Eukaryota"/>
</dbReference>
<dbReference type="STRING" id="655863.F0X8T6"/>
<feature type="compositionally biased region" description="Basic residues" evidence="1">
    <location>
        <begin position="353"/>
        <end position="362"/>
    </location>
</feature>
<evidence type="ECO:0000256" key="1">
    <source>
        <dbReference type="SAM" id="MobiDB-lite"/>
    </source>
</evidence>
<dbReference type="OrthoDB" id="3886346at2759"/>
<gene>
    <name evidence="2" type="ORF">CMQ_3599</name>
</gene>
<dbReference type="EMBL" id="GL629735">
    <property type="protein sequence ID" value="EFX05530.1"/>
    <property type="molecule type" value="Genomic_DNA"/>
</dbReference>
<evidence type="ECO:0000313" key="2">
    <source>
        <dbReference type="EMBL" id="EFX05530.1"/>
    </source>
</evidence>
<feature type="compositionally biased region" description="Acidic residues" evidence="1">
    <location>
        <begin position="386"/>
        <end position="396"/>
    </location>
</feature>
<feature type="region of interest" description="Disordered" evidence="1">
    <location>
        <begin position="39"/>
        <end position="75"/>
    </location>
</feature>
<name>F0X8T6_GROCL</name>
<dbReference type="HOGENOM" id="CLU_041458_1_0_1"/>
<keyword evidence="3" id="KW-1185">Reference proteome</keyword>
<feature type="region of interest" description="Disordered" evidence="1">
    <location>
        <begin position="332"/>
        <end position="409"/>
    </location>
</feature>
<evidence type="ECO:0000313" key="3">
    <source>
        <dbReference type="Proteomes" id="UP000007796"/>
    </source>
</evidence>
<feature type="compositionally biased region" description="Low complexity" evidence="1">
    <location>
        <begin position="370"/>
        <end position="384"/>
    </location>
</feature>
<dbReference type="RefSeq" id="XP_014175012.1">
    <property type="nucleotide sequence ID" value="XM_014319537.1"/>
</dbReference>
<dbReference type="Proteomes" id="UP000007796">
    <property type="component" value="Unassembled WGS sequence"/>
</dbReference>
<reference evidence="2 3" key="1">
    <citation type="journal article" date="2011" name="Proc. Natl. Acad. Sci. U.S.A.">
        <title>Genome and transcriptome analyses of the mountain pine beetle-fungal symbiont Grosmannia clavigera, a lodgepole pine pathogen.</title>
        <authorList>
            <person name="DiGuistini S."/>
            <person name="Wang Y."/>
            <person name="Liao N.Y."/>
            <person name="Taylor G."/>
            <person name="Tanguay P."/>
            <person name="Feau N."/>
            <person name="Henrissat B."/>
            <person name="Chan S.K."/>
            <person name="Hesse-Orce U."/>
            <person name="Alamouti S.M."/>
            <person name="Tsui C.K.M."/>
            <person name="Docking R.T."/>
            <person name="Levasseur A."/>
            <person name="Haridas S."/>
            <person name="Robertson G."/>
            <person name="Birol I."/>
            <person name="Holt R.A."/>
            <person name="Marra M.A."/>
            <person name="Hamelin R.C."/>
            <person name="Hirst M."/>
            <person name="Jones S.J.M."/>
            <person name="Bohlmann J."/>
            <person name="Breuil C."/>
        </authorList>
    </citation>
    <scope>NUCLEOTIDE SEQUENCE [LARGE SCALE GENOMIC DNA]</scope>
    <source>
        <strain evidence="3">kw1407 / UAMH 11150</strain>
    </source>
</reference>
<dbReference type="InParanoid" id="F0X8T6"/>
<protein>
    <submittedName>
        <fullName evidence="2">Uncharacterized protein</fullName>
    </submittedName>
</protein>
<accession>F0X8T6</accession>
<feature type="compositionally biased region" description="Basic and acidic residues" evidence="1">
    <location>
        <begin position="332"/>
        <end position="342"/>
    </location>
</feature>
<dbReference type="GeneID" id="25976716"/>
<proteinExistence type="predicted"/>
<dbReference type="AlphaFoldDB" id="F0X8T6"/>